<sequence>MAYFVAFRGFSATRGRATVTDPKAQTWRRSARHGSRRRSPLFGFLQIGFLFRSQPSIPPSIMDPDDFFSNLDFSSHNSPDLLLKLGSTTGEKAEVRAIFMLASEELSLHNIQDLFDAADYSLSLLRKGEITKYIQ</sequence>
<dbReference type="Pfam" id="PF23655">
    <property type="entry name" value="LYRM_2"/>
    <property type="match status" value="1"/>
</dbReference>
<dbReference type="PANTHER" id="PTHR36724">
    <property type="entry name" value="COMPLEX 1 LYR-LIKE PROTEIN"/>
    <property type="match status" value="1"/>
</dbReference>
<evidence type="ECO:0000313" key="3">
    <source>
        <dbReference type="Proteomes" id="UP000823749"/>
    </source>
</evidence>
<feature type="domain" description="LYR motif containing" evidence="1">
    <location>
        <begin position="76"/>
        <end position="126"/>
    </location>
</feature>
<proteinExistence type="predicted"/>
<evidence type="ECO:0000259" key="1">
    <source>
        <dbReference type="Pfam" id="PF23655"/>
    </source>
</evidence>
<dbReference type="EMBL" id="JACTNZ010000013">
    <property type="protein sequence ID" value="KAG5515771.1"/>
    <property type="molecule type" value="Genomic_DNA"/>
</dbReference>
<gene>
    <name evidence="2" type="ORF">RHGRI_036727</name>
</gene>
<dbReference type="PANTHER" id="PTHR36724:SF1">
    <property type="entry name" value="COMPLEX 1 LYR-LIKE PROTEIN"/>
    <property type="match status" value="1"/>
</dbReference>
<accession>A0AAV6HUG0</accession>
<dbReference type="InterPro" id="IPR056185">
    <property type="entry name" value="LYRM_2_plant"/>
</dbReference>
<name>A0AAV6HUG0_9ERIC</name>
<keyword evidence="3" id="KW-1185">Reference proteome</keyword>
<reference evidence="2 3" key="1">
    <citation type="submission" date="2020-08" db="EMBL/GenBank/DDBJ databases">
        <title>Plant Genome Project.</title>
        <authorList>
            <person name="Zhang R.-G."/>
        </authorList>
    </citation>
    <scope>NUCLEOTIDE SEQUENCE [LARGE SCALE GENOMIC DNA]</scope>
    <source>
        <strain evidence="2">WSP0</strain>
        <tissue evidence="2">Leaf</tissue>
    </source>
</reference>
<protein>
    <recommendedName>
        <fullName evidence="1">LYR motif containing domain-containing protein</fullName>
    </recommendedName>
</protein>
<dbReference type="Proteomes" id="UP000823749">
    <property type="component" value="Chromosome 13"/>
</dbReference>
<organism evidence="2 3">
    <name type="scientific">Rhododendron griersonianum</name>
    <dbReference type="NCBI Taxonomy" id="479676"/>
    <lineage>
        <taxon>Eukaryota</taxon>
        <taxon>Viridiplantae</taxon>
        <taxon>Streptophyta</taxon>
        <taxon>Embryophyta</taxon>
        <taxon>Tracheophyta</taxon>
        <taxon>Spermatophyta</taxon>
        <taxon>Magnoliopsida</taxon>
        <taxon>eudicotyledons</taxon>
        <taxon>Gunneridae</taxon>
        <taxon>Pentapetalae</taxon>
        <taxon>asterids</taxon>
        <taxon>Ericales</taxon>
        <taxon>Ericaceae</taxon>
        <taxon>Ericoideae</taxon>
        <taxon>Rhodoreae</taxon>
        <taxon>Rhododendron</taxon>
    </lineage>
</organism>
<comment type="caution">
    <text evidence="2">The sequence shown here is derived from an EMBL/GenBank/DDBJ whole genome shotgun (WGS) entry which is preliminary data.</text>
</comment>
<evidence type="ECO:0000313" key="2">
    <source>
        <dbReference type="EMBL" id="KAG5515771.1"/>
    </source>
</evidence>
<dbReference type="AlphaFoldDB" id="A0AAV6HUG0"/>